<dbReference type="InterPro" id="IPR013826">
    <property type="entry name" value="Topo_IA_cen_sub3"/>
</dbReference>
<dbReference type="InterPro" id="IPR023406">
    <property type="entry name" value="Topo_IA_AS"/>
</dbReference>
<feature type="domain" description="Topo IA-type catalytic" evidence="15">
    <location>
        <begin position="154"/>
        <end position="612"/>
    </location>
</feature>
<dbReference type="Gene3D" id="1.10.460.10">
    <property type="entry name" value="Topoisomerase I, domain 2"/>
    <property type="match status" value="1"/>
</dbReference>
<dbReference type="Pfam" id="PF01131">
    <property type="entry name" value="Topoisom_bac"/>
    <property type="match status" value="1"/>
</dbReference>
<proteinExistence type="inferred from homology"/>
<dbReference type="GO" id="GO:0006281">
    <property type="term" value="P:DNA repair"/>
    <property type="evidence" value="ECO:0007669"/>
    <property type="project" value="TreeGrafter"/>
</dbReference>
<dbReference type="SUPFAM" id="SSF56712">
    <property type="entry name" value="Prokaryotic type I DNA topoisomerase"/>
    <property type="match status" value="1"/>
</dbReference>
<evidence type="ECO:0000256" key="13">
    <source>
        <dbReference type="SAM" id="MobiDB-lite"/>
    </source>
</evidence>
<comment type="catalytic activity">
    <reaction evidence="1">
        <text>ATP-independent breakage of single-stranded DNA, followed by passage and rejoining.</text>
        <dbReference type="EC" id="5.6.2.1"/>
    </reaction>
</comment>
<feature type="domain" description="Toprim" evidence="14">
    <location>
        <begin position="3"/>
        <end position="137"/>
    </location>
</feature>
<accession>A0A6J4HUP7</accession>
<dbReference type="Gene3D" id="1.10.290.10">
    <property type="entry name" value="Topoisomerase I, domain 4"/>
    <property type="match status" value="1"/>
</dbReference>
<evidence type="ECO:0000259" key="14">
    <source>
        <dbReference type="PROSITE" id="PS50880"/>
    </source>
</evidence>
<dbReference type="InterPro" id="IPR023405">
    <property type="entry name" value="Topo_IA_core_domain"/>
</dbReference>
<dbReference type="InterPro" id="IPR003602">
    <property type="entry name" value="Topo_IA_DNA-bd_dom"/>
</dbReference>
<dbReference type="GO" id="GO:0006265">
    <property type="term" value="P:DNA topological change"/>
    <property type="evidence" value="ECO:0007669"/>
    <property type="project" value="InterPro"/>
</dbReference>
<keyword evidence="8 16" id="KW-0413">Isomerase</keyword>
<evidence type="ECO:0000256" key="10">
    <source>
        <dbReference type="ARBA" id="ARBA00031985"/>
    </source>
</evidence>
<dbReference type="CDD" id="cd00186">
    <property type="entry name" value="TOP1Ac"/>
    <property type="match status" value="1"/>
</dbReference>
<sequence length="936" mass="104771">MSKSLIIAEKPSVAADLAKALGNVPKSGDHYENDKFVITSAVGHLVELEMPEDIDKKKYGFWRLETLPIIPEKFGLKPIADSKSRYDQIKKLLARKDVDSVVNACDAGREGELIFDNIYRLTKSKLPVKRAWMQTMTAQGIREAFQKLRDGEQMAGLSDAARSRSESDWLIGINGTRAITKRMFGSRGKNVASVGRVQTPTLAIVFGRELEIRNFKARAYWRVTARFDVAKGNYEGVYQRANFKKDANDEHDRIDRVWDKATAEAVLAACQNQPIAAVTEEKKSSTQASPRLYDLTTLQREANNRFGLSARRTLQIAQALYERHKVITYPRTDSRALPEDYIQTCRETLSSLSGDLGKHGHTVLEHGWLRPNKRIFNNAQISDHFAIIPTTTEPKNLDEMEGKVYDMIARRFVAAFFPPAEFDITTRISTVASAHQFKTEGKVLTAPGWLAVYGRTTVDDGTPDSKALPALSPEDNASAKTVSADLHSETTKPPPRYTEATLLSAMEGAGKLVDDESMAEAMKERGLGTPATRADTVEGLINQKYLERNQRELVPTTKAESLLQFLAAVHADALTKPDMTGEWEYKLRQMEHGKFRRDDFMSEIVDVTKGIVDRTKNFEEDDTNSRETEIISPTDGKPLVETLRGYKSQDGKLMIYKVMSGRKIEEDEVRELVAEGEIGPLDGFVSAKTGNRFPSKIKIVDDEKNPGSKKAELDFGNKVDLNELTPFWTDPKTGAELCEAPTSYVLRQREGDGWKEVFKVGRLMCQKPVTREHAIQLVERGKTDLIEGFTSKKGRPFDAFLMRQGAKINWEFPPRKPREPGAKGANGRAPRKPKAPLDLTKAVKLSESKVHDGDLYQTEDAFVVAKPQADGSPRVVFELKRNLCGKEIPAEEAERLVEMGKTGLIEGFVSKRGSNFGAYLKLSKDKKKAEFEFPPR</sequence>
<dbReference type="InterPro" id="IPR000380">
    <property type="entry name" value="Topo_IA"/>
</dbReference>
<evidence type="ECO:0000256" key="7">
    <source>
        <dbReference type="ARBA" id="ARBA00023125"/>
    </source>
</evidence>
<dbReference type="GO" id="GO:0046872">
    <property type="term" value="F:metal ion binding"/>
    <property type="evidence" value="ECO:0007669"/>
    <property type="project" value="UniProtKB-KW"/>
</dbReference>
<dbReference type="NCBIfam" id="NF005829">
    <property type="entry name" value="PRK07726.1"/>
    <property type="match status" value="1"/>
</dbReference>
<dbReference type="InterPro" id="IPR013825">
    <property type="entry name" value="Topo_IA_cen_sub2"/>
</dbReference>
<dbReference type="PRINTS" id="PR00417">
    <property type="entry name" value="PRTPISMRASEI"/>
</dbReference>
<dbReference type="PROSITE" id="PS52039">
    <property type="entry name" value="TOPO_IA_2"/>
    <property type="match status" value="1"/>
</dbReference>
<dbReference type="InterPro" id="IPR005738">
    <property type="entry name" value="TopoIII"/>
</dbReference>
<dbReference type="PANTHER" id="PTHR11390:SF21">
    <property type="entry name" value="DNA TOPOISOMERASE 3-ALPHA"/>
    <property type="match status" value="1"/>
</dbReference>
<keyword evidence="4" id="KW-0479">Metal-binding</keyword>
<dbReference type="GO" id="GO:0003917">
    <property type="term" value="F:DNA topoisomerase type I (single strand cut, ATP-independent) activity"/>
    <property type="evidence" value="ECO:0007669"/>
    <property type="project" value="UniProtKB-EC"/>
</dbReference>
<evidence type="ECO:0000256" key="3">
    <source>
        <dbReference type="ARBA" id="ARBA00012891"/>
    </source>
</evidence>
<evidence type="ECO:0000256" key="6">
    <source>
        <dbReference type="ARBA" id="ARBA00023029"/>
    </source>
</evidence>
<dbReference type="InterPro" id="IPR013824">
    <property type="entry name" value="Topo_IA_cen_sub1"/>
</dbReference>
<dbReference type="InterPro" id="IPR006171">
    <property type="entry name" value="TOPRIM_dom"/>
</dbReference>
<evidence type="ECO:0000256" key="5">
    <source>
        <dbReference type="ARBA" id="ARBA00022842"/>
    </source>
</evidence>
<dbReference type="Gene3D" id="2.70.20.10">
    <property type="entry name" value="Topoisomerase I, domain 3"/>
    <property type="match status" value="1"/>
</dbReference>
<dbReference type="InterPro" id="IPR013497">
    <property type="entry name" value="Topo_IA_cen"/>
</dbReference>
<comment type="similarity">
    <text evidence="2">Belongs to the type IA topoisomerase family.</text>
</comment>
<protein>
    <recommendedName>
        <fullName evidence="3">DNA topoisomerase</fullName>
        <ecNumber evidence="3">5.6.2.1</ecNumber>
    </recommendedName>
    <alternativeName>
        <fullName evidence="12">Omega-protein</fullName>
    </alternativeName>
    <alternativeName>
        <fullName evidence="11">Relaxing enzyme</fullName>
    </alternativeName>
    <alternativeName>
        <fullName evidence="9">Swivelase</fullName>
    </alternativeName>
    <alternativeName>
        <fullName evidence="10">Untwisting enzyme</fullName>
    </alternativeName>
</protein>
<dbReference type="PANTHER" id="PTHR11390">
    <property type="entry name" value="PROKARYOTIC DNA TOPOISOMERASE"/>
    <property type="match status" value="1"/>
</dbReference>
<evidence type="ECO:0000256" key="11">
    <source>
        <dbReference type="ARBA" id="ARBA00032235"/>
    </source>
</evidence>
<dbReference type="PROSITE" id="PS00396">
    <property type="entry name" value="TOPO_IA_1"/>
    <property type="match status" value="1"/>
</dbReference>
<evidence type="ECO:0000256" key="12">
    <source>
        <dbReference type="ARBA" id="ARBA00032877"/>
    </source>
</evidence>
<dbReference type="CDD" id="cd03362">
    <property type="entry name" value="TOPRIM_TopoIA_TopoIII"/>
    <property type="match status" value="1"/>
</dbReference>
<dbReference type="Gene3D" id="3.40.50.140">
    <property type="match status" value="1"/>
</dbReference>
<dbReference type="InterPro" id="IPR025589">
    <property type="entry name" value="Toprim_C_rpt"/>
</dbReference>
<dbReference type="GO" id="GO:0043597">
    <property type="term" value="C:cytoplasmic replication fork"/>
    <property type="evidence" value="ECO:0007669"/>
    <property type="project" value="TreeGrafter"/>
</dbReference>
<feature type="region of interest" description="Disordered" evidence="13">
    <location>
        <begin position="811"/>
        <end position="835"/>
    </location>
</feature>
<dbReference type="Pfam" id="PF13342">
    <property type="entry name" value="Toprim_Crpt"/>
    <property type="match status" value="3"/>
</dbReference>
<dbReference type="Pfam" id="PF01751">
    <property type="entry name" value="Toprim"/>
    <property type="match status" value="1"/>
</dbReference>
<evidence type="ECO:0000256" key="9">
    <source>
        <dbReference type="ARBA" id="ARBA00030003"/>
    </source>
</evidence>
<dbReference type="InterPro" id="IPR003601">
    <property type="entry name" value="Topo_IA_2"/>
</dbReference>
<dbReference type="InterPro" id="IPR034144">
    <property type="entry name" value="TOPRIM_TopoIII"/>
</dbReference>
<evidence type="ECO:0000313" key="16">
    <source>
        <dbReference type="EMBL" id="CAA9233408.1"/>
    </source>
</evidence>
<keyword evidence="6" id="KW-0799">Topoisomerase</keyword>
<dbReference type="EMBL" id="CADCTA010000055">
    <property type="protein sequence ID" value="CAA9233408.1"/>
    <property type="molecule type" value="Genomic_DNA"/>
</dbReference>
<name>A0A6J4HUP7_9BACT</name>
<reference evidence="16" key="1">
    <citation type="submission" date="2020-02" db="EMBL/GenBank/DDBJ databases">
        <authorList>
            <person name="Meier V. D."/>
        </authorList>
    </citation>
    <scope>NUCLEOTIDE SEQUENCE</scope>
    <source>
        <strain evidence="16">AVDCRST_MAG42</strain>
    </source>
</reference>
<dbReference type="SMART" id="SM00436">
    <property type="entry name" value="TOP1Bc"/>
    <property type="match status" value="1"/>
</dbReference>
<keyword evidence="5" id="KW-0460">Magnesium</keyword>
<feature type="region of interest" description="Disordered" evidence="13">
    <location>
        <begin position="461"/>
        <end position="495"/>
    </location>
</feature>
<dbReference type="GO" id="GO:0006310">
    <property type="term" value="P:DNA recombination"/>
    <property type="evidence" value="ECO:0007669"/>
    <property type="project" value="TreeGrafter"/>
</dbReference>
<evidence type="ECO:0000259" key="15">
    <source>
        <dbReference type="PROSITE" id="PS52039"/>
    </source>
</evidence>
<evidence type="ECO:0000256" key="8">
    <source>
        <dbReference type="ARBA" id="ARBA00023235"/>
    </source>
</evidence>
<dbReference type="PROSITE" id="PS50880">
    <property type="entry name" value="TOPRIM"/>
    <property type="match status" value="1"/>
</dbReference>
<dbReference type="NCBIfam" id="TIGR01056">
    <property type="entry name" value="topB"/>
    <property type="match status" value="1"/>
</dbReference>
<gene>
    <name evidence="16" type="ORF">AVDCRST_MAG42-1252</name>
</gene>
<evidence type="ECO:0000256" key="4">
    <source>
        <dbReference type="ARBA" id="ARBA00022723"/>
    </source>
</evidence>
<dbReference type="SMART" id="SM00493">
    <property type="entry name" value="TOPRIM"/>
    <property type="match status" value="1"/>
</dbReference>
<evidence type="ECO:0000256" key="1">
    <source>
        <dbReference type="ARBA" id="ARBA00000213"/>
    </source>
</evidence>
<dbReference type="AlphaFoldDB" id="A0A6J4HUP7"/>
<organism evidence="16">
    <name type="scientific">uncultured Chthoniobacterales bacterium</name>
    <dbReference type="NCBI Taxonomy" id="1836801"/>
    <lineage>
        <taxon>Bacteria</taxon>
        <taxon>Pseudomonadati</taxon>
        <taxon>Verrucomicrobiota</taxon>
        <taxon>Spartobacteria</taxon>
        <taxon>Chthoniobacterales</taxon>
        <taxon>environmental samples</taxon>
    </lineage>
</organism>
<evidence type="ECO:0000256" key="2">
    <source>
        <dbReference type="ARBA" id="ARBA00009446"/>
    </source>
</evidence>
<dbReference type="SMART" id="SM00437">
    <property type="entry name" value="TOP1Ac"/>
    <property type="match status" value="1"/>
</dbReference>
<dbReference type="GO" id="GO:0003677">
    <property type="term" value="F:DNA binding"/>
    <property type="evidence" value="ECO:0007669"/>
    <property type="project" value="UniProtKB-KW"/>
</dbReference>
<dbReference type="EC" id="5.6.2.1" evidence="3"/>
<keyword evidence="7" id="KW-0238">DNA-binding</keyword>